<dbReference type="InterPro" id="IPR028896">
    <property type="entry name" value="GcvT/YgfZ/DmdA"/>
</dbReference>
<feature type="domain" description="GCVT N-terminal" evidence="4">
    <location>
        <begin position="610"/>
        <end position="881"/>
    </location>
</feature>
<dbReference type="SUPFAM" id="SSF51905">
    <property type="entry name" value="FAD/NAD(P)-binding domain"/>
    <property type="match status" value="1"/>
</dbReference>
<dbReference type="Gene3D" id="3.10.20.440">
    <property type="entry name" value="2Fe-2S iron-sulphur cluster binding domain, sarcosine oxidase, alpha subunit, N-terminal domain"/>
    <property type="match status" value="1"/>
</dbReference>
<dbReference type="RefSeq" id="WP_238189814.1">
    <property type="nucleotide sequence ID" value="NZ_BPQJ01000003.1"/>
</dbReference>
<evidence type="ECO:0000313" key="8">
    <source>
        <dbReference type="EMBL" id="GJD60799.1"/>
    </source>
</evidence>
<dbReference type="Pfam" id="PF17806">
    <property type="entry name" value="SO_alpha_A3"/>
    <property type="match status" value="1"/>
</dbReference>
<dbReference type="InterPro" id="IPR041117">
    <property type="entry name" value="SoxA_A3"/>
</dbReference>
<dbReference type="EMBL" id="BPQJ01000003">
    <property type="protein sequence ID" value="GJD60799.1"/>
    <property type="molecule type" value="Genomic_DNA"/>
</dbReference>
<dbReference type="InterPro" id="IPR023753">
    <property type="entry name" value="FAD/NAD-binding_dom"/>
</dbReference>
<dbReference type="InterPro" id="IPR029043">
    <property type="entry name" value="GcvT/YgfZ_C"/>
</dbReference>
<comment type="caution">
    <text evidence="8">The sequence shown here is derived from an EMBL/GenBank/DDBJ whole genome shotgun (WGS) entry which is preliminary data.</text>
</comment>
<evidence type="ECO:0000259" key="6">
    <source>
        <dbReference type="Pfam" id="PF08669"/>
    </source>
</evidence>
<dbReference type="InterPro" id="IPR036188">
    <property type="entry name" value="FAD/NAD-bd_sf"/>
</dbReference>
<dbReference type="NCBIfam" id="TIGR01372">
    <property type="entry name" value="soxA"/>
    <property type="match status" value="1"/>
</dbReference>
<dbReference type="GO" id="GO:0046653">
    <property type="term" value="P:tetrahydrofolate metabolic process"/>
    <property type="evidence" value="ECO:0007669"/>
    <property type="project" value="InterPro"/>
</dbReference>
<dbReference type="InterPro" id="IPR006277">
    <property type="entry name" value="Sarcosine_oxidase_asu"/>
</dbReference>
<sequence>MAQPFRLSRGGRIDRTRPVRFTFNGRTVDGFHGDSVASALLANGIHLVGRSFKYHRPRGILSHGSDEPSALLSVDRGPGRVDPNNRASVVEVRDGLATHSQNHWPSLEHDVGAINDLLSPVFVAGFYYKTFMWPKKFWDQVYEPVIRAAAGLGKAPSVPDPDRYANRHAHCDVLVVGAGPAGLAAALAAARTGRRVILADEGPEPGGTLLHDTSAEIDGRPAAQWLEAALVELDSRENVILLSRTTAFGYYNHNHVALAERITDHLPNPGTAPRERLWQVRAGKVVLATGAHERPLVFADNDRPGILLAESVRVFLNRYGVAPGRRIVFATSGVSAYAAALDARAAGLAVTLVDLRSEDECGPELASLRAAGIEVLTGHTVIGAKGAKRVTGLVVAPVDRAGRCGAHHLIPCDCVGMSGGWTPAVHLFSQSRGKLDYNAAIDAFVPGTSVQGERSAGAAKGTYDLAACLTEGDAAGAAAAGSAERRRFTASPTPTGFRPVRAMPTDADPTKVRAFVDFQNDVTAKDIGLAVREGFRSIEHVKRYTTTGMATDQGKTSNMNALGLVAGQLDTTLPSVGTTTFRPPYTPVTFGTLVGPARHALFDPIRTTPIHAWAEARGAAFENVALWRRAWYFPKPGESMHDAVARECKAVREGVGIFDASTLGKIEVVGPDAAEFMNRLYINPWLKLEVGRCRYGLMLKEDGYILDDGVVARVAPDRFHVTTTTGGAARVLAHMEDYLQTEWPDLRVFLTSTTEQWAVIAVQGPKARAVISALVEGIDLSPAAFPHMAMRTGTICGVPTRLFRVSFTGELGFEINVPSDHALAVWEAVHAAGEPFGITPYGTETMHVLRAEKGYIIVGQETDGTVTPDDVGLSGMIAKAKKDFVGKRSLARPDVVAPGRKQLVGLVTDDPALVLDEGAQLVADPDQPIPMRMLGHVTSSYGSANCGRSIALALVADGRARLGGHLHATTPEGFARVTVVDPVFLDPTGERIHA</sequence>
<dbReference type="Proteomes" id="UP001055286">
    <property type="component" value="Unassembled WGS sequence"/>
</dbReference>
<dbReference type="PANTHER" id="PTHR43757">
    <property type="entry name" value="AMINOMETHYLTRANSFERASE"/>
    <property type="match status" value="1"/>
</dbReference>
<dbReference type="PIRSF" id="PIRSF037980">
    <property type="entry name" value="SoxA"/>
    <property type="match status" value="1"/>
</dbReference>
<dbReference type="AlphaFoldDB" id="A0AA37H8A7"/>
<evidence type="ECO:0000259" key="5">
    <source>
        <dbReference type="Pfam" id="PF07992"/>
    </source>
</evidence>
<dbReference type="Pfam" id="PF01571">
    <property type="entry name" value="GCV_T"/>
    <property type="match status" value="1"/>
</dbReference>
<proteinExistence type="inferred from homology"/>
<dbReference type="Pfam" id="PF07992">
    <property type="entry name" value="Pyr_redox_2"/>
    <property type="match status" value="1"/>
</dbReference>
<keyword evidence="2" id="KW-0560">Oxidoreductase</keyword>
<dbReference type="SUPFAM" id="SSF101790">
    <property type="entry name" value="Aminomethyltransferase beta-barrel domain"/>
    <property type="match status" value="1"/>
</dbReference>
<dbReference type="InterPro" id="IPR027266">
    <property type="entry name" value="TrmE/GcvT-like"/>
</dbReference>
<feature type="domain" description="FAD/NAD(P)-binding" evidence="5">
    <location>
        <begin position="172"/>
        <end position="438"/>
    </location>
</feature>
<protein>
    <submittedName>
        <fullName evidence="8">Sarcosine oxidase subunit alpha</fullName>
    </submittedName>
</protein>
<evidence type="ECO:0000313" key="9">
    <source>
        <dbReference type="Proteomes" id="UP001055286"/>
    </source>
</evidence>
<evidence type="ECO:0000256" key="3">
    <source>
        <dbReference type="SAM" id="MobiDB-lite"/>
    </source>
</evidence>
<dbReference type="InterPro" id="IPR041854">
    <property type="entry name" value="BFD-like_2Fe2S-bd_dom_sf"/>
</dbReference>
<dbReference type="InterPro" id="IPR013977">
    <property type="entry name" value="GcvT_C"/>
</dbReference>
<dbReference type="Gene3D" id="3.50.50.60">
    <property type="entry name" value="FAD/NAD(P)-binding domain"/>
    <property type="match status" value="1"/>
</dbReference>
<dbReference type="Gene3D" id="1.10.10.1100">
    <property type="entry name" value="BFD-like [2Fe-2S]-binding domain"/>
    <property type="match status" value="1"/>
</dbReference>
<dbReference type="SUPFAM" id="SSF103025">
    <property type="entry name" value="Folate-binding domain"/>
    <property type="match status" value="1"/>
</dbReference>
<feature type="domain" description="SoxA A3" evidence="7">
    <location>
        <begin position="512"/>
        <end position="593"/>
    </location>
</feature>
<evidence type="ECO:0000259" key="4">
    <source>
        <dbReference type="Pfam" id="PF01571"/>
    </source>
</evidence>
<feature type="region of interest" description="Disordered" evidence="3">
    <location>
        <begin position="485"/>
        <end position="504"/>
    </location>
</feature>
<dbReference type="Gene3D" id="3.30.1360.120">
    <property type="entry name" value="Probable tRNA modification gtpase trme, domain 1"/>
    <property type="match status" value="1"/>
</dbReference>
<dbReference type="Pfam" id="PF08669">
    <property type="entry name" value="GCV_T_C"/>
    <property type="match status" value="1"/>
</dbReference>
<name>A0AA37H8A7_9HYPH</name>
<dbReference type="PANTHER" id="PTHR43757:SF2">
    <property type="entry name" value="AMINOMETHYLTRANSFERASE, MITOCHONDRIAL"/>
    <property type="match status" value="1"/>
</dbReference>
<dbReference type="GO" id="GO:0008115">
    <property type="term" value="F:sarcosine oxidase activity"/>
    <property type="evidence" value="ECO:0007669"/>
    <property type="project" value="InterPro"/>
</dbReference>
<reference evidence="8" key="1">
    <citation type="journal article" date="2016" name="Front. Microbiol.">
        <title>Genome Sequence of the Piezophilic, Mesophilic Sulfate-Reducing Bacterium Desulfovibrio indicus J2T.</title>
        <authorList>
            <person name="Cao J."/>
            <person name="Maignien L."/>
            <person name="Shao Z."/>
            <person name="Alain K."/>
            <person name="Jebbar M."/>
        </authorList>
    </citation>
    <scope>NUCLEOTIDE SEQUENCE</scope>
    <source>
        <strain evidence="8">JCM 32048</strain>
    </source>
</reference>
<evidence type="ECO:0000256" key="1">
    <source>
        <dbReference type="ARBA" id="ARBA00008609"/>
    </source>
</evidence>
<evidence type="ECO:0000256" key="2">
    <source>
        <dbReference type="ARBA" id="ARBA00023002"/>
    </source>
</evidence>
<accession>A0AA37H8A7</accession>
<dbReference type="Pfam" id="PF13510">
    <property type="entry name" value="Fer2_4"/>
    <property type="match status" value="1"/>
</dbReference>
<comment type="similarity">
    <text evidence="1">Belongs to the GcvT family.</text>
</comment>
<evidence type="ECO:0000259" key="7">
    <source>
        <dbReference type="Pfam" id="PF17806"/>
    </source>
</evidence>
<dbReference type="PRINTS" id="PR00368">
    <property type="entry name" value="FADPNR"/>
</dbReference>
<dbReference type="InterPro" id="IPR006222">
    <property type="entry name" value="GCVT_N"/>
</dbReference>
<reference evidence="8" key="2">
    <citation type="submission" date="2021-08" db="EMBL/GenBank/DDBJ databases">
        <authorList>
            <person name="Tani A."/>
            <person name="Ola A."/>
            <person name="Ogura Y."/>
            <person name="Katsura K."/>
            <person name="Hayashi T."/>
        </authorList>
    </citation>
    <scope>NUCLEOTIDE SEQUENCE</scope>
    <source>
        <strain evidence="8">JCM 32048</strain>
    </source>
</reference>
<gene>
    <name evidence="8" type="primary">soxA_1</name>
    <name evidence="8" type="ORF">MPEAHAMD_0938</name>
</gene>
<feature type="domain" description="Aminomethyltransferase C-terminal" evidence="6">
    <location>
        <begin position="901"/>
        <end position="986"/>
    </location>
</feature>
<keyword evidence="9" id="KW-1185">Reference proteome</keyword>
<dbReference type="InterPro" id="IPR042204">
    <property type="entry name" value="2Fe-2S-bd_N"/>
</dbReference>
<dbReference type="PRINTS" id="PR00411">
    <property type="entry name" value="PNDRDTASEI"/>
</dbReference>
<organism evidence="8 9">
    <name type="scientific">Methylobacterium frigidaeris</name>
    <dbReference type="NCBI Taxonomy" id="2038277"/>
    <lineage>
        <taxon>Bacteria</taxon>
        <taxon>Pseudomonadati</taxon>
        <taxon>Pseudomonadota</taxon>
        <taxon>Alphaproteobacteria</taxon>
        <taxon>Hyphomicrobiales</taxon>
        <taxon>Methylobacteriaceae</taxon>
        <taxon>Methylobacterium</taxon>
    </lineage>
</organism>